<evidence type="ECO:0000256" key="1">
    <source>
        <dbReference type="PIRNR" id="PIRNR036514"/>
    </source>
</evidence>
<dbReference type="GO" id="GO:0042026">
    <property type="term" value="P:protein refolding"/>
    <property type="evidence" value="ECO:0007669"/>
    <property type="project" value="TreeGrafter"/>
</dbReference>
<proteinExistence type="inferred from homology"/>
<evidence type="ECO:0000256" key="3">
    <source>
        <dbReference type="PROSITE-ProRule" id="PRU00285"/>
    </source>
</evidence>
<dbReference type="PROSITE" id="PS01031">
    <property type="entry name" value="SHSP"/>
    <property type="match status" value="1"/>
</dbReference>
<dbReference type="PANTHER" id="PTHR45640:SF26">
    <property type="entry name" value="RE23625P"/>
    <property type="match status" value="1"/>
</dbReference>
<keyword evidence="7" id="KW-1185">Reference proteome</keyword>
<dbReference type="Pfam" id="PF00011">
    <property type="entry name" value="HSP20"/>
    <property type="match status" value="1"/>
</dbReference>
<dbReference type="CDD" id="cd06526">
    <property type="entry name" value="metazoan_ACD"/>
    <property type="match status" value="1"/>
</dbReference>
<dbReference type="SUPFAM" id="SSF49764">
    <property type="entry name" value="HSP20-like chaperones"/>
    <property type="match status" value="1"/>
</dbReference>
<keyword evidence="2" id="KW-0862">Zinc</keyword>
<dbReference type="PANTHER" id="PTHR45640">
    <property type="entry name" value="HEAT SHOCK PROTEIN HSP-12.2-RELATED"/>
    <property type="match status" value="1"/>
</dbReference>
<organism evidence="6 7">
    <name type="scientific">Potamilus streckersoni</name>
    <dbReference type="NCBI Taxonomy" id="2493646"/>
    <lineage>
        <taxon>Eukaryota</taxon>
        <taxon>Metazoa</taxon>
        <taxon>Spiralia</taxon>
        <taxon>Lophotrochozoa</taxon>
        <taxon>Mollusca</taxon>
        <taxon>Bivalvia</taxon>
        <taxon>Autobranchia</taxon>
        <taxon>Heteroconchia</taxon>
        <taxon>Palaeoheterodonta</taxon>
        <taxon>Unionida</taxon>
        <taxon>Unionoidea</taxon>
        <taxon>Unionidae</taxon>
        <taxon>Ambleminae</taxon>
        <taxon>Lampsilini</taxon>
        <taxon>Potamilus</taxon>
    </lineage>
</organism>
<protein>
    <recommendedName>
        <fullName evidence="5">SHSP domain-containing protein</fullName>
    </recommendedName>
</protein>
<accession>A0AAE0W1G2</accession>
<dbReference type="InterPro" id="IPR001436">
    <property type="entry name" value="Alpha-crystallin/sHSP_animal"/>
</dbReference>
<dbReference type="GO" id="GO:0046872">
    <property type="term" value="F:metal ion binding"/>
    <property type="evidence" value="ECO:0007669"/>
    <property type="project" value="UniProtKB-KW"/>
</dbReference>
<dbReference type="GO" id="GO:0051082">
    <property type="term" value="F:unfolded protein binding"/>
    <property type="evidence" value="ECO:0007669"/>
    <property type="project" value="TreeGrafter"/>
</dbReference>
<dbReference type="InterPro" id="IPR055269">
    <property type="entry name" value="Alpha-crystallin/HSP_16"/>
</dbReference>
<dbReference type="Gene3D" id="2.60.40.790">
    <property type="match status" value="1"/>
</dbReference>
<dbReference type="PRINTS" id="PR00299">
    <property type="entry name" value="ACRYSTALLIN"/>
</dbReference>
<evidence type="ECO:0000313" key="6">
    <source>
        <dbReference type="EMBL" id="KAK3597946.1"/>
    </source>
</evidence>
<feature type="binding site" evidence="2">
    <location>
        <position position="112"/>
    </location>
    <ligand>
        <name>Zn(2+)</name>
        <dbReference type="ChEBI" id="CHEBI:29105"/>
        <label>1</label>
    </ligand>
</feature>
<keyword evidence="2" id="KW-0479">Metal-binding</keyword>
<dbReference type="GO" id="GO:0005634">
    <property type="term" value="C:nucleus"/>
    <property type="evidence" value="ECO:0007669"/>
    <property type="project" value="TreeGrafter"/>
</dbReference>
<evidence type="ECO:0000256" key="2">
    <source>
        <dbReference type="PIRSR" id="PIRSR036514-1"/>
    </source>
</evidence>
<reference evidence="6" key="3">
    <citation type="submission" date="2023-05" db="EMBL/GenBank/DDBJ databases">
        <authorList>
            <person name="Smith C.H."/>
        </authorList>
    </citation>
    <scope>NUCLEOTIDE SEQUENCE</scope>
    <source>
        <strain evidence="6">CHS0354</strain>
        <tissue evidence="6">Mantle</tissue>
    </source>
</reference>
<reference evidence="6" key="1">
    <citation type="journal article" date="2021" name="Genome Biol. Evol.">
        <title>A High-Quality Reference Genome for a Parasitic Bivalve with Doubly Uniparental Inheritance (Bivalvia: Unionida).</title>
        <authorList>
            <person name="Smith C.H."/>
        </authorList>
    </citation>
    <scope>NUCLEOTIDE SEQUENCE</scope>
    <source>
        <strain evidence="6">CHS0354</strain>
    </source>
</reference>
<dbReference type="Proteomes" id="UP001195483">
    <property type="component" value="Unassembled WGS sequence"/>
</dbReference>
<comment type="similarity">
    <text evidence="1 3 4">Belongs to the small heat shock protein (HSP20) family.</text>
</comment>
<reference evidence="6" key="2">
    <citation type="journal article" date="2021" name="Genome Biol. Evol.">
        <title>Developing a high-quality reference genome for a parasitic bivalve with doubly uniparental inheritance (Bivalvia: Unionida).</title>
        <authorList>
            <person name="Smith C.H."/>
        </authorList>
    </citation>
    <scope>NUCLEOTIDE SEQUENCE</scope>
    <source>
        <strain evidence="6">CHS0354</strain>
        <tissue evidence="6">Mantle</tissue>
    </source>
</reference>
<feature type="domain" description="SHSP" evidence="5">
    <location>
        <begin position="64"/>
        <end position="171"/>
    </location>
</feature>
<dbReference type="AlphaFoldDB" id="A0AAE0W1G2"/>
<dbReference type="GO" id="GO:0009408">
    <property type="term" value="P:response to heat"/>
    <property type="evidence" value="ECO:0007669"/>
    <property type="project" value="TreeGrafter"/>
</dbReference>
<name>A0AAE0W1G2_9BIVA</name>
<dbReference type="InterPro" id="IPR002068">
    <property type="entry name" value="A-crystallin/Hsp20_dom"/>
</dbReference>
<evidence type="ECO:0000259" key="5">
    <source>
        <dbReference type="PROSITE" id="PS01031"/>
    </source>
</evidence>
<evidence type="ECO:0000313" key="7">
    <source>
        <dbReference type="Proteomes" id="UP001195483"/>
    </source>
</evidence>
<evidence type="ECO:0000256" key="4">
    <source>
        <dbReference type="RuleBase" id="RU003616"/>
    </source>
</evidence>
<dbReference type="GO" id="GO:0005737">
    <property type="term" value="C:cytoplasm"/>
    <property type="evidence" value="ECO:0007669"/>
    <property type="project" value="TreeGrafter"/>
</dbReference>
<gene>
    <name evidence="6" type="ORF">CHS0354_042291</name>
</gene>
<dbReference type="PIRSF" id="PIRSF036514">
    <property type="entry name" value="Sm_HSP_B1"/>
    <property type="match status" value="1"/>
</dbReference>
<feature type="binding site" evidence="2">
    <location>
        <position position="114"/>
    </location>
    <ligand>
        <name>Zn(2+)</name>
        <dbReference type="ChEBI" id="CHEBI:29105"/>
        <label>1</label>
    </ligand>
</feature>
<dbReference type="EMBL" id="JAEAOA010002354">
    <property type="protein sequence ID" value="KAK3597946.1"/>
    <property type="molecule type" value="Genomic_DNA"/>
</dbReference>
<sequence>MARFLIPTFGDFLVYDNIFDDMNREMSRLQQHMMRDFRHMRNAMNRLTPTMTPSDHASDLALREQLQLIKNPIVTEADGTRRMKVQLDLSQFKPEELNVTVKEGQVMVHAKHEEKSDTSHVYYEFSRSLVVPDGVDADTLSCSLSRDGVLTLTSAPLPMIEAPKEKKLAITQEK</sequence>
<dbReference type="InterPro" id="IPR008978">
    <property type="entry name" value="HSP20-like_chaperone"/>
</dbReference>
<comment type="caution">
    <text evidence="6">The sequence shown here is derived from an EMBL/GenBank/DDBJ whole genome shotgun (WGS) entry which is preliminary data.</text>
</comment>